<comment type="caution">
    <text evidence="2">The sequence shown here is derived from an EMBL/GenBank/DDBJ whole genome shotgun (WGS) entry which is preliminary data.</text>
</comment>
<reference evidence="2" key="1">
    <citation type="submission" date="2020-07" db="EMBL/GenBank/DDBJ databases">
        <title>Huge and variable diversity of episymbiotic CPR bacteria and DPANN archaea in groundwater ecosystems.</title>
        <authorList>
            <person name="He C.Y."/>
            <person name="Keren R."/>
            <person name="Whittaker M."/>
            <person name="Farag I.F."/>
            <person name="Doudna J."/>
            <person name="Cate J.H.D."/>
            <person name="Banfield J.F."/>
        </authorList>
    </citation>
    <scope>NUCLEOTIDE SEQUENCE</scope>
    <source>
        <strain evidence="2">NC_groundwater_717_Ag_S-0.2um_59_8</strain>
    </source>
</reference>
<dbReference type="AlphaFoldDB" id="A0A932M0Y9"/>
<dbReference type="InterPro" id="IPR041916">
    <property type="entry name" value="Anti_sigma_zinc_sf"/>
</dbReference>
<dbReference type="InterPro" id="IPR027383">
    <property type="entry name" value="Znf_put"/>
</dbReference>
<dbReference type="Pfam" id="PF13490">
    <property type="entry name" value="zf-HC2"/>
    <property type="match status" value="1"/>
</dbReference>
<organism evidence="2 3">
    <name type="scientific">Tectimicrobiota bacterium</name>
    <dbReference type="NCBI Taxonomy" id="2528274"/>
    <lineage>
        <taxon>Bacteria</taxon>
        <taxon>Pseudomonadati</taxon>
        <taxon>Nitrospinota/Tectimicrobiota group</taxon>
        <taxon>Candidatus Tectimicrobiota</taxon>
    </lineage>
</organism>
<sequence>MDEGCRKLFERMSEYLDGELDLKELADIESHLHLCHHCEACLAALRRTIEVCRSHSVPSMPTEVRRELHELIRKNLS</sequence>
<evidence type="ECO:0000313" key="3">
    <source>
        <dbReference type="Proteomes" id="UP000741360"/>
    </source>
</evidence>
<accession>A0A932M0Y9</accession>
<feature type="domain" description="Putative zinc-finger" evidence="1">
    <location>
        <begin position="5"/>
        <end position="38"/>
    </location>
</feature>
<evidence type="ECO:0000313" key="2">
    <source>
        <dbReference type="EMBL" id="MBI3014351.1"/>
    </source>
</evidence>
<name>A0A932M0Y9_UNCTE</name>
<dbReference type="Gene3D" id="1.10.10.1320">
    <property type="entry name" value="Anti-sigma factor, zinc-finger domain"/>
    <property type="match status" value="1"/>
</dbReference>
<gene>
    <name evidence="2" type="ORF">HYY65_04675</name>
</gene>
<dbReference type="Proteomes" id="UP000741360">
    <property type="component" value="Unassembled WGS sequence"/>
</dbReference>
<protein>
    <submittedName>
        <fullName evidence="2">Zf-HC2 domain-containing protein</fullName>
    </submittedName>
</protein>
<dbReference type="EMBL" id="JACPSX010000087">
    <property type="protein sequence ID" value="MBI3014351.1"/>
    <property type="molecule type" value="Genomic_DNA"/>
</dbReference>
<proteinExistence type="predicted"/>
<evidence type="ECO:0000259" key="1">
    <source>
        <dbReference type="Pfam" id="PF13490"/>
    </source>
</evidence>